<dbReference type="Gene3D" id="3.40.630.30">
    <property type="match status" value="1"/>
</dbReference>
<sequence length="300" mass="34489">MIEFHAPELADKSRVDAAMLAGDCRSDDYCFGNLFIWRFYYKTRIAFWDGMTLISFEKDLQGRVRYLFPMGSGDVQGAIRALSREPDACRPFTLAGVTEEMKKRLQELFPGKFTFELNRDFSDYIYSVEDLVNLAGRKYHGKRNHITRFKRTDWRIEPITPANLDVCDRLNEEWCAMNHYEETPSLVEEHKAVKEAFSHFEQLGFSGGLLRQDGRPVAYTFGEPICRDTFGIHVEKAFSDVEGAYPAINREFLAMSCTGYAYVNREEDVGDEGLRKAKLSYHPVLLLDKYTATLAEGETL</sequence>
<proteinExistence type="predicted"/>
<evidence type="ECO:0000313" key="3">
    <source>
        <dbReference type="Proteomes" id="UP000001551"/>
    </source>
</evidence>
<gene>
    <name evidence="2" type="ordered locus">Ethha_1472</name>
</gene>
<dbReference type="PIRSF" id="PIRSF018688">
    <property type="entry name" value="UCP018688"/>
    <property type="match status" value="1"/>
</dbReference>
<dbReference type="InterPro" id="IPR016732">
    <property type="entry name" value="UCP018688"/>
</dbReference>
<dbReference type="PANTHER" id="PTHR41373">
    <property type="entry name" value="DUF2156 DOMAIN-CONTAINING PROTEIN"/>
    <property type="match status" value="1"/>
</dbReference>
<dbReference type="PANTHER" id="PTHR41373:SF1">
    <property type="entry name" value="PHOSPHATIDYLGLYCEROL LYSYLTRANSFERASE C-TERMINAL DOMAIN-CONTAINING PROTEIN"/>
    <property type="match status" value="1"/>
</dbReference>
<evidence type="ECO:0000259" key="1">
    <source>
        <dbReference type="Pfam" id="PF09924"/>
    </source>
</evidence>
<keyword evidence="3" id="KW-1185">Reference proteome</keyword>
<evidence type="ECO:0000313" key="2">
    <source>
        <dbReference type="EMBL" id="ADU27009.1"/>
    </source>
</evidence>
<dbReference type="RefSeq" id="WP_013485364.1">
    <property type="nucleotide sequence ID" value="NC_014828.1"/>
</dbReference>
<dbReference type="KEGG" id="eha:Ethha_1472"/>
<dbReference type="Pfam" id="PF09924">
    <property type="entry name" value="LPG_synthase_C"/>
    <property type="match status" value="1"/>
</dbReference>
<dbReference type="InterPro" id="IPR024320">
    <property type="entry name" value="LPG_synthase_C"/>
</dbReference>
<reference evidence="2 3" key="1">
    <citation type="submission" date="2010-12" db="EMBL/GenBank/DDBJ databases">
        <title>Complete sequence of Ethanoligenens harbinense YUAN-3.</title>
        <authorList>
            <person name="Lucas S."/>
            <person name="Copeland A."/>
            <person name="Lapidus A."/>
            <person name="Cheng J.-F."/>
            <person name="Bruce D."/>
            <person name="Goodwin L."/>
            <person name="Pitluck S."/>
            <person name="Chertkov O."/>
            <person name="Misra M."/>
            <person name="Detter J.C."/>
            <person name="Han C."/>
            <person name="Tapia R."/>
            <person name="Land M."/>
            <person name="Hauser L."/>
            <person name="Jeffries C."/>
            <person name="Kyrpides N."/>
            <person name="Ivanova N."/>
            <person name="Mikhailova N."/>
            <person name="Wang A."/>
            <person name="Mouttaki H."/>
            <person name="He Z."/>
            <person name="Zhou J."/>
            <person name="Hemme C.L."/>
            <person name="Woyke T."/>
        </authorList>
    </citation>
    <scope>NUCLEOTIDE SEQUENCE [LARGE SCALE GENOMIC DNA]</scope>
    <source>
        <strain evidence="3">DSM 18485 / JCM 12961 / CGMCC 1.5033 / YUAN-3</strain>
    </source>
</reference>
<name>E6U7I6_ETHHY</name>
<feature type="domain" description="Phosphatidylglycerol lysyltransferase C-terminal" evidence="1">
    <location>
        <begin position="27"/>
        <end position="292"/>
    </location>
</feature>
<dbReference type="AlphaFoldDB" id="E6U7I6"/>
<dbReference type="InterPro" id="IPR016181">
    <property type="entry name" value="Acyl_CoA_acyltransferase"/>
</dbReference>
<dbReference type="EMBL" id="CP002400">
    <property type="protein sequence ID" value="ADU27009.1"/>
    <property type="molecule type" value="Genomic_DNA"/>
</dbReference>
<dbReference type="HOGENOM" id="CLU_058411_0_0_9"/>
<dbReference type="eggNOG" id="COG4866">
    <property type="taxonomic scope" value="Bacteria"/>
</dbReference>
<dbReference type="SUPFAM" id="SSF55729">
    <property type="entry name" value="Acyl-CoA N-acyltransferases (Nat)"/>
    <property type="match status" value="2"/>
</dbReference>
<protein>
    <recommendedName>
        <fullName evidence="1">Phosphatidylglycerol lysyltransferase C-terminal domain-containing protein</fullName>
    </recommendedName>
</protein>
<dbReference type="Proteomes" id="UP000001551">
    <property type="component" value="Chromosome"/>
</dbReference>
<organism evidence="2 3">
    <name type="scientific">Ethanoligenens harbinense (strain DSM 18485 / JCM 12961 / CGMCC 1.5033 / YUAN-3)</name>
    <dbReference type="NCBI Taxonomy" id="663278"/>
    <lineage>
        <taxon>Bacteria</taxon>
        <taxon>Bacillati</taxon>
        <taxon>Bacillota</taxon>
        <taxon>Clostridia</taxon>
        <taxon>Eubacteriales</taxon>
        <taxon>Oscillospiraceae</taxon>
        <taxon>Ethanoligenens</taxon>
    </lineage>
</organism>
<accession>E6U7I6</accession>
<dbReference type="STRING" id="663278.Ethha_1472"/>